<organism evidence="6 7">
    <name type="scientific">Roseateles subflavus</name>
    <dbReference type="NCBI Taxonomy" id="3053353"/>
    <lineage>
        <taxon>Bacteria</taxon>
        <taxon>Pseudomonadati</taxon>
        <taxon>Pseudomonadota</taxon>
        <taxon>Betaproteobacteria</taxon>
        <taxon>Burkholderiales</taxon>
        <taxon>Sphaerotilaceae</taxon>
        <taxon>Roseateles</taxon>
    </lineage>
</organism>
<keyword evidence="4" id="KW-0690">Ribosome biogenesis</keyword>
<dbReference type="RefSeq" id="WP_285982966.1">
    <property type="nucleotide sequence ID" value="NZ_JASVDS010000003.1"/>
</dbReference>
<evidence type="ECO:0000256" key="4">
    <source>
        <dbReference type="ARBA" id="ARBA00022517"/>
    </source>
</evidence>
<evidence type="ECO:0000256" key="5">
    <source>
        <dbReference type="ARBA" id="ARBA00031841"/>
    </source>
</evidence>
<proteinExistence type="inferred from homology"/>
<evidence type="ECO:0000256" key="2">
    <source>
        <dbReference type="ARBA" id="ARBA00010740"/>
    </source>
</evidence>
<dbReference type="EMBL" id="JASVDS010000003">
    <property type="protein sequence ID" value="MDL5032898.1"/>
    <property type="molecule type" value="Genomic_DNA"/>
</dbReference>
<comment type="caution">
    <text evidence="6">The sequence shown here is derived from an EMBL/GenBank/DDBJ whole genome shotgun (WGS) entry which is preliminary data.</text>
</comment>
<dbReference type="PANTHER" id="PTHR38099:SF1">
    <property type="entry name" value="LARGE RIBOSOMAL RNA SUBUNIT ACCUMULATION PROTEIN YCED"/>
    <property type="match status" value="1"/>
</dbReference>
<evidence type="ECO:0000256" key="3">
    <source>
        <dbReference type="ARBA" id="ARBA00015716"/>
    </source>
</evidence>
<comment type="function">
    <text evidence="1">Plays a role in synthesis, processing and/or stability of 23S rRNA.</text>
</comment>
<dbReference type="PANTHER" id="PTHR38099">
    <property type="entry name" value="LARGE RIBOSOMAL RNA SUBUNIT ACCUMULATION PROTEIN YCED"/>
    <property type="match status" value="1"/>
</dbReference>
<gene>
    <name evidence="6" type="ORF">QRD43_13365</name>
</gene>
<dbReference type="Pfam" id="PF02620">
    <property type="entry name" value="YceD"/>
    <property type="match status" value="1"/>
</dbReference>
<keyword evidence="7" id="KW-1185">Reference proteome</keyword>
<evidence type="ECO:0000313" key="6">
    <source>
        <dbReference type="EMBL" id="MDL5032898.1"/>
    </source>
</evidence>
<reference evidence="6 7" key="1">
    <citation type="submission" date="2023-06" db="EMBL/GenBank/DDBJ databases">
        <title>Pelomonas sp. APW6 16S ribosomal RNA gene genome sequencing and assembly.</title>
        <authorList>
            <person name="Woo H."/>
        </authorList>
    </citation>
    <scope>NUCLEOTIDE SEQUENCE [LARGE SCALE GENOMIC DNA]</scope>
    <source>
        <strain evidence="6 7">APW6</strain>
    </source>
</reference>
<dbReference type="Proteomes" id="UP001238603">
    <property type="component" value="Unassembled WGS sequence"/>
</dbReference>
<evidence type="ECO:0000256" key="1">
    <source>
        <dbReference type="ARBA" id="ARBA00002868"/>
    </source>
</evidence>
<dbReference type="InterPro" id="IPR039255">
    <property type="entry name" value="YceD_bac"/>
</dbReference>
<protein>
    <recommendedName>
        <fullName evidence="3">Large ribosomal RNA subunit accumulation protein YceD</fullName>
    </recommendedName>
    <alternativeName>
        <fullName evidence="5">23S rRNA accumulation protein YceD</fullName>
    </alternativeName>
</protein>
<dbReference type="InterPro" id="IPR003772">
    <property type="entry name" value="YceD"/>
</dbReference>
<accession>A0ABT7LJA7</accession>
<name>A0ABT7LJA7_9BURK</name>
<comment type="similarity">
    <text evidence="2">Belongs to the DUF177 domain family.</text>
</comment>
<sequence>MKQRQFDPLKLDVEAFARDGGQLDGEWSMVDLPRLAEAAPPESPAATWPPLRWSVRGERVTPRAAEAQTWLHLEAEATVSLVCQRCLQAYAQPLAFARGLRFVRDEDLAAQLDADSDDDVLAMTRALDLRELIEDELLLELPLVPRHEECPEPLVHVDDELPEPAQDDKPNPFAALAALKGKGSKQ</sequence>
<evidence type="ECO:0000313" key="7">
    <source>
        <dbReference type="Proteomes" id="UP001238603"/>
    </source>
</evidence>